<reference evidence="2 3" key="1">
    <citation type="submission" date="2015-02" db="EMBL/GenBank/DDBJ databases">
        <title>Single-cell genomics of uncultivated deep-branching MTB reveals a conserved set of magnetosome genes.</title>
        <authorList>
            <person name="Kolinko S."/>
            <person name="Richter M."/>
            <person name="Glockner F.O."/>
            <person name="Brachmann A."/>
            <person name="Schuler D."/>
        </authorList>
    </citation>
    <scope>NUCLEOTIDE SEQUENCE [LARGE SCALE GENOMIC DNA]</scope>
    <source>
        <strain evidence="2">TM-1</strain>
    </source>
</reference>
<sequence length="119" mass="13075">MTDTYTGYVWMKNANPCGAVTWNEAFTCVNNLGGGWHVPTITELYSLCNTEGSTIAYTGYCNGNPVDVASLRNGAGFYNVQWNGYWSSTLGDDGFVWSIGMDNGSVFGHKGTFYVWPVR</sequence>
<gene>
    <name evidence="2" type="ORF">MBAV_003546</name>
</gene>
<protein>
    <submittedName>
        <fullName evidence="2">Protein containing DUF1566</fullName>
    </submittedName>
</protein>
<dbReference type="EMBL" id="LACI01001546">
    <property type="protein sequence ID" value="KJU84267.1"/>
    <property type="molecule type" value="Genomic_DNA"/>
</dbReference>
<accession>A0A0F3GR85</accession>
<proteinExistence type="predicted"/>
<comment type="caution">
    <text evidence="2">The sequence shown here is derived from an EMBL/GenBank/DDBJ whole genome shotgun (WGS) entry which is preliminary data.</text>
</comment>
<dbReference type="Pfam" id="PF07603">
    <property type="entry name" value="Lcl_C"/>
    <property type="match status" value="1"/>
</dbReference>
<dbReference type="AlphaFoldDB" id="A0A0F3GR85"/>
<evidence type="ECO:0000259" key="1">
    <source>
        <dbReference type="Pfam" id="PF07603"/>
    </source>
</evidence>
<dbReference type="InterPro" id="IPR011460">
    <property type="entry name" value="Lcl_C"/>
</dbReference>
<dbReference type="Proteomes" id="UP000033423">
    <property type="component" value="Unassembled WGS sequence"/>
</dbReference>
<organism evidence="2 3">
    <name type="scientific">Candidatus Magnetobacterium bavaricum</name>
    <dbReference type="NCBI Taxonomy" id="29290"/>
    <lineage>
        <taxon>Bacteria</taxon>
        <taxon>Pseudomonadati</taxon>
        <taxon>Nitrospirota</taxon>
        <taxon>Thermodesulfovibrionia</taxon>
        <taxon>Thermodesulfovibrionales</taxon>
        <taxon>Candidatus Magnetobacteriaceae</taxon>
        <taxon>Candidatus Magnetobacterium</taxon>
    </lineage>
</organism>
<name>A0A0F3GR85_9BACT</name>
<feature type="domain" description="Lcl C-terminal" evidence="1">
    <location>
        <begin position="2"/>
        <end position="119"/>
    </location>
</feature>
<keyword evidence="3" id="KW-1185">Reference proteome</keyword>
<evidence type="ECO:0000313" key="2">
    <source>
        <dbReference type="EMBL" id="KJU84267.1"/>
    </source>
</evidence>
<evidence type="ECO:0000313" key="3">
    <source>
        <dbReference type="Proteomes" id="UP000033423"/>
    </source>
</evidence>